<proteinExistence type="predicted"/>
<dbReference type="Proteomes" id="UP001589738">
    <property type="component" value="Unassembled WGS sequence"/>
</dbReference>
<reference evidence="2 3" key="1">
    <citation type="submission" date="2024-09" db="EMBL/GenBank/DDBJ databases">
        <authorList>
            <person name="Sun Q."/>
            <person name="Mori K."/>
        </authorList>
    </citation>
    <scope>NUCLEOTIDE SEQUENCE [LARGE SCALE GENOMIC DNA]</scope>
    <source>
        <strain evidence="2 3">CGMCC 1.9126</strain>
    </source>
</reference>
<organism evidence="2 3">
    <name type="scientific">Robertmurraya beringensis</name>
    <dbReference type="NCBI Taxonomy" id="641660"/>
    <lineage>
        <taxon>Bacteria</taxon>
        <taxon>Bacillati</taxon>
        <taxon>Bacillota</taxon>
        <taxon>Bacilli</taxon>
        <taxon>Bacillales</taxon>
        <taxon>Bacillaceae</taxon>
        <taxon>Robertmurraya</taxon>
    </lineage>
</organism>
<dbReference type="EMBL" id="JBHLUU010000112">
    <property type="protein sequence ID" value="MFC0476839.1"/>
    <property type="molecule type" value="Genomic_DNA"/>
</dbReference>
<accession>A0ABV6KU35</accession>
<name>A0ABV6KU35_9BACI</name>
<evidence type="ECO:0000313" key="3">
    <source>
        <dbReference type="Proteomes" id="UP001589738"/>
    </source>
</evidence>
<comment type="caution">
    <text evidence="2">The sequence shown here is derived from an EMBL/GenBank/DDBJ whole genome shotgun (WGS) entry which is preliminary data.</text>
</comment>
<dbReference type="RefSeq" id="WP_377058639.1">
    <property type="nucleotide sequence ID" value="NZ_JBHLUU010000112.1"/>
</dbReference>
<gene>
    <name evidence="2" type="ORF">ACFFHF_16675</name>
</gene>
<keyword evidence="3" id="KW-1185">Reference proteome</keyword>
<evidence type="ECO:0000259" key="1">
    <source>
        <dbReference type="Pfam" id="PF12965"/>
    </source>
</evidence>
<evidence type="ECO:0000313" key="2">
    <source>
        <dbReference type="EMBL" id="MFC0476839.1"/>
    </source>
</evidence>
<protein>
    <submittedName>
        <fullName evidence="2">DUF3854 domain-containing protein</fullName>
    </submittedName>
</protein>
<feature type="domain" description="DUF3854" evidence="1">
    <location>
        <begin position="356"/>
        <end position="409"/>
    </location>
</feature>
<dbReference type="InterPro" id="IPR024385">
    <property type="entry name" value="DUF3854"/>
</dbReference>
<dbReference type="Pfam" id="PF12965">
    <property type="entry name" value="DUF3854"/>
    <property type="match status" value="1"/>
</dbReference>
<sequence>MKLFRKTRVDDWYEYYRTPCVICGKTGGCMVNVDGSAVACIRIESNTYFSKNSALPSYLHYLKGEKRKKIDKNEVEPINIGHSKQTNNVLNCVFRSLLDCLELEEGHYKHLVSSERQLSDMQVNVRQYRSFPERPWEIARILQEGLEIDHFKGVPGFYLKDEKYWTIAGTKGILIPFRNHFNEIVGFQYRIDNPPNVVEVKLNGPGLKARILEQPNKVQVLFEGEIISEQFIELGKKWTTIYHNGEMKGWVRVVKGNRYFWLSSANKPHGTGSGNPAPIHVAVPTKKLKNWKEGELLKTRTAWLSEGPLKCDIAADCIEKLYDPLEIEDIGDTFLALPGVGAWRLAIPVLKEMGVEQVNLCFDADAVSNPQVKKHLMECAKELKLQGFKGNLILWNENEGKGIDDFLLAGDKIPHMKKMF</sequence>